<evidence type="ECO:0000259" key="5">
    <source>
        <dbReference type="Pfam" id="PF08840"/>
    </source>
</evidence>
<feature type="domain" description="Acyl-CoA thioester hydrolase/bile acid-CoA amino acid N-acetyltransferase" evidence="4">
    <location>
        <begin position="29"/>
        <end position="153"/>
    </location>
</feature>
<feature type="domain" description="BAAT/Acyl-CoA thioester hydrolase C-terminal" evidence="5">
    <location>
        <begin position="216"/>
        <end position="423"/>
    </location>
</feature>
<dbReference type="InterPro" id="IPR029058">
    <property type="entry name" value="AB_hydrolase_fold"/>
</dbReference>
<dbReference type="InterPro" id="IPR014940">
    <property type="entry name" value="BAAT_C"/>
</dbReference>
<comment type="caution">
    <text evidence="6">The sequence shown here is derived from an EMBL/GenBank/DDBJ whole genome shotgun (WGS) entry which is preliminary data.</text>
</comment>
<dbReference type="PANTHER" id="PTHR10824">
    <property type="entry name" value="ACYL-COENZYME A THIOESTERASE-RELATED"/>
    <property type="match status" value="1"/>
</dbReference>
<evidence type="ECO:0000313" key="6">
    <source>
        <dbReference type="EMBL" id="KAJ1104034.1"/>
    </source>
</evidence>
<protein>
    <submittedName>
        <fullName evidence="6">Uncharacterized protein</fullName>
    </submittedName>
</protein>
<evidence type="ECO:0000259" key="4">
    <source>
        <dbReference type="Pfam" id="PF04775"/>
    </source>
</evidence>
<dbReference type="SUPFAM" id="SSF53474">
    <property type="entry name" value="alpha/beta-Hydrolases"/>
    <property type="match status" value="1"/>
</dbReference>
<evidence type="ECO:0000256" key="1">
    <source>
        <dbReference type="ARBA" id="ARBA00006538"/>
    </source>
</evidence>
<dbReference type="FunFam" id="3.40.50.1820:FF:000024">
    <property type="entry name" value="acyl-coenzyme A thioesterase 4"/>
    <property type="match status" value="1"/>
</dbReference>
<dbReference type="PIRSF" id="PIRSF016521">
    <property type="entry name" value="Acyl-CoA_hydro"/>
    <property type="match status" value="1"/>
</dbReference>
<dbReference type="Pfam" id="PF08840">
    <property type="entry name" value="BAAT_C"/>
    <property type="match status" value="1"/>
</dbReference>
<organism evidence="6 7">
    <name type="scientific">Pleurodeles waltl</name>
    <name type="common">Iberian ribbed newt</name>
    <dbReference type="NCBI Taxonomy" id="8319"/>
    <lineage>
        <taxon>Eukaryota</taxon>
        <taxon>Metazoa</taxon>
        <taxon>Chordata</taxon>
        <taxon>Craniata</taxon>
        <taxon>Vertebrata</taxon>
        <taxon>Euteleostomi</taxon>
        <taxon>Amphibia</taxon>
        <taxon>Batrachia</taxon>
        <taxon>Caudata</taxon>
        <taxon>Salamandroidea</taxon>
        <taxon>Salamandridae</taxon>
        <taxon>Pleurodelinae</taxon>
        <taxon>Pleurodeles</taxon>
    </lineage>
</organism>
<feature type="active site" description="Charge relay system" evidence="3">
    <location>
        <position position="338"/>
    </location>
</feature>
<keyword evidence="2" id="KW-0443">Lipid metabolism</keyword>
<dbReference type="Proteomes" id="UP001066276">
    <property type="component" value="Chromosome 9"/>
</dbReference>
<evidence type="ECO:0000256" key="2">
    <source>
        <dbReference type="ARBA" id="ARBA00022832"/>
    </source>
</evidence>
<evidence type="ECO:0000313" key="7">
    <source>
        <dbReference type="Proteomes" id="UP001066276"/>
    </source>
</evidence>
<dbReference type="FunFam" id="2.60.40.2240:FF:000001">
    <property type="entry name" value="acyl-coenzyme A thioesterase 4"/>
    <property type="match status" value="1"/>
</dbReference>
<proteinExistence type="inferred from homology"/>
<feature type="active site" description="Charge relay system" evidence="3">
    <location>
        <position position="244"/>
    </location>
</feature>
<gene>
    <name evidence="6" type="ORF">NDU88_001449</name>
</gene>
<dbReference type="InterPro" id="IPR042490">
    <property type="entry name" value="Thio_Ohase/BAAT_N"/>
</dbReference>
<dbReference type="InterPro" id="IPR006862">
    <property type="entry name" value="Thio_Ohase/aa_AcTrfase"/>
</dbReference>
<sequence>MAGVRAALSRAPMSTVSVRIAPSAKCLFDDPVRISVSGLSPLQEVTLRASLTDETGVPFRSSARYRADGSGELDLTSSPALGGSYTGVEPMGMVWSLLPETPHRRLVKRDVQTPFFVNFEVYEGHAPPGHLLAQVTNERGFLGEGVQRIPVREGKVRATFFQPPGPGPFPGIIDIYGTGGGLPEYRASLLASRGFATLALAYYSYEDLPKQMKEFHLEYFEDAVNYMLRHPQIKGPGIGLLGHSKGGDLVLSMASLLKGITAAATINGAVTTVGAALHYKDLILPPISFDVKRRTFPQPGIVNIVECMDNLLAPENRKSLIPVEKSEGKLLFIVGEDDQNWKSEFMANAAADILQAHGKERPDIVVYPGTGHYIEPPYFPMCAASMHFLVGMPVMWGGEPRAHSRAQEEAWKKIQDFFRNHLDKEPLASKL</sequence>
<feature type="active site" description="Charge relay system" evidence="3">
    <location>
        <position position="372"/>
    </location>
</feature>
<evidence type="ECO:0000256" key="3">
    <source>
        <dbReference type="PIRSR" id="PIRSR016521-1"/>
    </source>
</evidence>
<dbReference type="InterPro" id="IPR016662">
    <property type="entry name" value="Acyl-CoA_thioEstase_long-chain"/>
</dbReference>
<dbReference type="AlphaFoldDB" id="A0AAV7MLR3"/>
<dbReference type="GO" id="GO:0047617">
    <property type="term" value="F:fatty acyl-CoA hydrolase activity"/>
    <property type="evidence" value="ECO:0007669"/>
    <property type="project" value="TreeGrafter"/>
</dbReference>
<dbReference type="PROSITE" id="PS50096">
    <property type="entry name" value="IQ"/>
    <property type="match status" value="1"/>
</dbReference>
<dbReference type="PANTHER" id="PTHR10824:SF17">
    <property type="entry name" value="ACYL-COENZYME A THIOESTERASE 6"/>
    <property type="match status" value="1"/>
</dbReference>
<dbReference type="Gene3D" id="3.40.50.1820">
    <property type="entry name" value="alpha/beta hydrolase"/>
    <property type="match status" value="1"/>
</dbReference>
<keyword evidence="2" id="KW-0276">Fatty acid metabolism</keyword>
<comment type="similarity">
    <text evidence="1">Belongs to the C/M/P thioester hydrolase family.</text>
</comment>
<dbReference type="EMBL" id="JANPWB010000013">
    <property type="protein sequence ID" value="KAJ1104034.1"/>
    <property type="molecule type" value="Genomic_DNA"/>
</dbReference>
<dbReference type="GO" id="GO:0006631">
    <property type="term" value="P:fatty acid metabolic process"/>
    <property type="evidence" value="ECO:0007669"/>
    <property type="project" value="UniProtKB-KW"/>
</dbReference>
<dbReference type="GO" id="GO:0006637">
    <property type="term" value="P:acyl-CoA metabolic process"/>
    <property type="evidence" value="ECO:0007669"/>
    <property type="project" value="InterPro"/>
</dbReference>
<keyword evidence="7" id="KW-1185">Reference proteome</keyword>
<dbReference type="Pfam" id="PF04775">
    <property type="entry name" value="Bile_Hydr_Trans"/>
    <property type="match status" value="1"/>
</dbReference>
<name>A0AAV7MLR3_PLEWA</name>
<reference evidence="6" key="1">
    <citation type="journal article" date="2022" name="bioRxiv">
        <title>Sequencing and chromosome-scale assembly of the giantPleurodeles waltlgenome.</title>
        <authorList>
            <person name="Brown T."/>
            <person name="Elewa A."/>
            <person name="Iarovenko S."/>
            <person name="Subramanian E."/>
            <person name="Araus A.J."/>
            <person name="Petzold A."/>
            <person name="Susuki M."/>
            <person name="Suzuki K.-i.T."/>
            <person name="Hayashi T."/>
            <person name="Toyoda A."/>
            <person name="Oliveira C."/>
            <person name="Osipova E."/>
            <person name="Leigh N.D."/>
            <person name="Simon A."/>
            <person name="Yun M.H."/>
        </authorList>
    </citation>
    <scope>NUCLEOTIDE SEQUENCE</scope>
    <source>
        <strain evidence="6">20211129_DDA</strain>
        <tissue evidence="6">Liver</tissue>
    </source>
</reference>
<accession>A0AAV7MLR3</accession>
<dbReference type="Gene3D" id="2.60.40.2240">
    <property type="entry name" value="Acyl-CoA thioester hydrolase/BAAT N-terminal domain"/>
    <property type="match status" value="1"/>
</dbReference>